<dbReference type="GO" id="GO:0030544">
    <property type="term" value="F:Hsp70 protein binding"/>
    <property type="evidence" value="ECO:0007669"/>
    <property type="project" value="TreeGrafter"/>
</dbReference>
<evidence type="ECO:0000256" key="3">
    <source>
        <dbReference type="ARBA" id="ARBA00023602"/>
    </source>
</evidence>
<evidence type="ECO:0000256" key="4">
    <source>
        <dbReference type="SAM" id="Coils"/>
    </source>
</evidence>
<accession>D2VA83</accession>
<name>D2VA83_NAEGR</name>
<dbReference type="CDD" id="cd21377">
    <property type="entry name" value="CTWD_Cns1-like"/>
    <property type="match status" value="1"/>
</dbReference>
<dbReference type="Proteomes" id="UP000006671">
    <property type="component" value="Unassembled WGS sequence"/>
</dbReference>
<dbReference type="GO" id="GO:0005829">
    <property type="term" value="C:cytosol"/>
    <property type="evidence" value="ECO:0007669"/>
    <property type="project" value="TreeGrafter"/>
</dbReference>
<dbReference type="Pfam" id="PF13181">
    <property type="entry name" value="TPR_8"/>
    <property type="match status" value="2"/>
</dbReference>
<dbReference type="eggNOG" id="KOG0551">
    <property type="taxonomic scope" value="Eukaryota"/>
</dbReference>
<evidence type="ECO:0000256" key="5">
    <source>
        <dbReference type="SAM" id="MobiDB-lite"/>
    </source>
</evidence>
<evidence type="ECO:0000256" key="2">
    <source>
        <dbReference type="ARBA" id="ARBA00022803"/>
    </source>
</evidence>
<feature type="region of interest" description="Disordered" evidence="5">
    <location>
        <begin position="1"/>
        <end position="45"/>
    </location>
</feature>
<dbReference type="EMBL" id="GG738859">
    <property type="protein sequence ID" value="EFC46384.1"/>
    <property type="molecule type" value="Genomic_DNA"/>
</dbReference>
<dbReference type="OrthoDB" id="420195at2759"/>
<dbReference type="FunCoup" id="D2VA83">
    <property type="interactions" value="632"/>
</dbReference>
<keyword evidence="2" id="KW-0802">TPR repeat</keyword>
<evidence type="ECO:0000313" key="8">
    <source>
        <dbReference type="Proteomes" id="UP000006671"/>
    </source>
</evidence>
<dbReference type="Gene3D" id="1.25.40.10">
    <property type="entry name" value="Tetratricopeptide repeat domain"/>
    <property type="match status" value="1"/>
</dbReference>
<feature type="compositionally biased region" description="Low complexity" evidence="5">
    <location>
        <begin position="1"/>
        <end position="19"/>
    </location>
</feature>
<gene>
    <name evidence="7" type="ORF">NAEGRDRAFT_47901</name>
</gene>
<dbReference type="SUPFAM" id="SSF48452">
    <property type="entry name" value="TPR-like"/>
    <property type="match status" value="1"/>
</dbReference>
<dbReference type="InParanoid" id="D2VA83"/>
<comment type="similarity">
    <text evidence="3">Belongs to the TTC4 family.</text>
</comment>
<feature type="domain" description="Cns1/TTC4 wheel" evidence="6">
    <location>
        <begin position="293"/>
        <end position="403"/>
    </location>
</feature>
<dbReference type="GO" id="GO:0051879">
    <property type="term" value="F:Hsp90 protein binding"/>
    <property type="evidence" value="ECO:0007669"/>
    <property type="project" value="InterPro"/>
</dbReference>
<dbReference type="InterPro" id="IPR019734">
    <property type="entry name" value="TPR_rpt"/>
</dbReference>
<organism evidence="8">
    <name type="scientific">Naegleria gruberi</name>
    <name type="common">Amoeba</name>
    <dbReference type="NCBI Taxonomy" id="5762"/>
    <lineage>
        <taxon>Eukaryota</taxon>
        <taxon>Discoba</taxon>
        <taxon>Heterolobosea</taxon>
        <taxon>Tetramitia</taxon>
        <taxon>Eutetramitia</taxon>
        <taxon>Vahlkampfiidae</taxon>
        <taxon>Naegleria</taxon>
    </lineage>
</organism>
<dbReference type="OMA" id="HWAINRY"/>
<dbReference type="InterPro" id="IPR044059">
    <property type="entry name" value="Csn1/TTC4_wheel"/>
</dbReference>
<keyword evidence="8" id="KW-1185">Reference proteome</keyword>
<dbReference type="GO" id="GO:0005634">
    <property type="term" value="C:nucleus"/>
    <property type="evidence" value="ECO:0007669"/>
    <property type="project" value="TreeGrafter"/>
</dbReference>
<dbReference type="KEGG" id="ngr:NAEGRDRAFT_47901"/>
<dbReference type="GO" id="GO:0006457">
    <property type="term" value="P:protein folding"/>
    <property type="evidence" value="ECO:0007669"/>
    <property type="project" value="TreeGrafter"/>
</dbReference>
<keyword evidence="4" id="KW-0175">Coiled coil</keyword>
<protein>
    <submittedName>
        <fullName evidence="7">Predicted protein</fullName>
    </submittedName>
</protein>
<dbReference type="STRING" id="5762.D2VA83"/>
<sequence length="410" mass="47202">MSNNEQTSTPLTSSSSTSEKSTEEVLVEDIVTPEASATNKKKPMTYQELMEGDDDDDDWIPVVPKELPDWCKGDHPLLMNDIGLDNPIAMALAELRYDGTPDEIATNFKNQGNNLLKDSKNPEMYYKDIIRYYSEGLEQPITDTRLKIDLLNNRSHIFTLMGNYGHAIVDAKEVLKIDNKNTKAMFRIAKAAMTLKKYKPVIKYCQRALKIEGKHALFEDFMKKAEDALLKEQEKKAEEQEKKRQQEQTIQQLKKFLSNRKGIKIGDYTELESEQLNTYTRDGPLGGIQIDEHSGEVFFSVIFAYDEFNQTDFIHTFSEHQTVREQLDMMFPPNGPAFPYGCEKDYVISNLKVFFLDPTSLKNSKNRFIEIKNLNTPLITVLTRSDYQLPSSFIPVLHVVRKNHELEIFK</sequence>
<dbReference type="Pfam" id="PF18972">
    <property type="entry name" value="Wheel"/>
    <property type="match status" value="1"/>
</dbReference>
<reference evidence="7 8" key="1">
    <citation type="journal article" date="2010" name="Cell">
        <title>The genome of Naegleria gruberi illuminates early eukaryotic versatility.</title>
        <authorList>
            <person name="Fritz-Laylin L.K."/>
            <person name="Prochnik S.E."/>
            <person name="Ginger M.L."/>
            <person name="Dacks J.B."/>
            <person name="Carpenter M.L."/>
            <person name="Field M.C."/>
            <person name="Kuo A."/>
            <person name="Paredez A."/>
            <person name="Chapman J."/>
            <person name="Pham J."/>
            <person name="Shu S."/>
            <person name="Neupane R."/>
            <person name="Cipriano M."/>
            <person name="Mancuso J."/>
            <person name="Tu H."/>
            <person name="Salamov A."/>
            <person name="Lindquist E."/>
            <person name="Shapiro H."/>
            <person name="Lucas S."/>
            <person name="Grigoriev I.V."/>
            <person name="Cande W.Z."/>
            <person name="Fulton C."/>
            <person name="Rokhsar D.S."/>
            <person name="Dawson S.C."/>
        </authorList>
    </citation>
    <scope>NUCLEOTIDE SEQUENCE [LARGE SCALE GENOMIC DNA]</scope>
    <source>
        <strain evidence="7 8">NEG-M</strain>
    </source>
</reference>
<dbReference type="PANTHER" id="PTHR46035:SF1">
    <property type="entry name" value="TETRATRICOPEPTIDE REPEAT PROTEIN 4"/>
    <property type="match status" value="1"/>
</dbReference>
<evidence type="ECO:0000313" key="7">
    <source>
        <dbReference type="EMBL" id="EFC46384.1"/>
    </source>
</evidence>
<dbReference type="PANTHER" id="PTHR46035">
    <property type="entry name" value="TETRATRICOPEPTIDE REPEAT PROTEIN 4"/>
    <property type="match status" value="1"/>
</dbReference>
<evidence type="ECO:0000259" key="6">
    <source>
        <dbReference type="Pfam" id="PF18972"/>
    </source>
</evidence>
<evidence type="ECO:0000256" key="1">
    <source>
        <dbReference type="ARBA" id="ARBA00022737"/>
    </source>
</evidence>
<dbReference type="VEuPathDB" id="AmoebaDB:NAEGRDRAFT_47901"/>
<feature type="coiled-coil region" evidence="4">
    <location>
        <begin position="222"/>
        <end position="256"/>
    </location>
</feature>
<dbReference type="SMART" id="SM00028">
    <property type="entry name" value="TPR"/>
    <property type="match status" value="2"/>
</dbReference>
<dbReference type="AlphaFoldDB" id="D2VA83"/>
<dbReference type="GeneID" id="8859380"/>
<proteinExistence type="inferred from homology"/>
<keyword evidence="1" id="KW-0677">Repeat</keyword>
<dbReference type="RefSeq" id="XP_002679128.1">
    <property type="nucleotide sequence ID" value="XM_002679082.1"/>
</dbReference>
<dbReference type="InterPro" id="IPR011990">
    <property type="entry name" value="TPR-like_helical_dom_sf"/>
</dbReference>